<evidence type="ECO:0000259" key="4">
    <source>
        <dbReference type="PROSITE" id="PS50956"/>
    </source>
</evidence>
<gene>
    <name evidence="5" type="ORF">ACFSE1_08405</name>
</gene>
<dbReference type="SMART" id="SM00344">
    <property type="entry name" value="HTH_ASNC"/>
    <property type="match status" value="1"/>
</dbReference>
<dbReference type="Pfam" id="PF01037">
    <property type="entry name" value="AsnC_trans_reg"/>
    <property type="match status" value="1"/>
</dbReference>
<accession>A0ABW4M1Z7</accession>
<keyword evidence="2" id="KW-0238">DNA-binding</keyword>
<dbReference type="PANTHER" id="PTHR30154:SF34">
    <property type="entry name" value="TRANSCRIPTIONAL REGULATOR AZLB"/>
    <property type="match status" value="1"/>
</dbReference>
<dbReference type="InterPro" id="IPR011008">
    <property type="entry name" value="Dimeric_a/b-barrel"/>
</dbReference>
<dbReference type="InterPro" id="IPR019887">
    <property type="entry name" value="Tscrpt_reg_AsnC/Lrp_C"/>
</dbReference>
<dbReference type="InterPro" id="IPR036388">
    <property type="entry name" value="WH-like_DNA-bd_sf"/>
</dbReference>
<dbReference type="InterPro" id="IPR019888">
    <property type="entry name" value="Tscrpt_reg_AsnC-like"/>
</dbReference>
<dbReference type="Proteomes" id="UP001597322">
    <property type="component" value="Unassembled WGS sequence"/>
</dbReference>
<reference evidence="6" key="1">
    <citation type="journal article" date="2019" name="Int. J. Syst. Evol. Microbiol.">
        <title>The Global Catalogue of Microorganisms (GCM) 10K type strain sequencing project: providing services to taxonomists for standard genome sequencing and annotation.</title>
        <authorList>
            <consortium name="The Broad Institute Genomics Platform"/>
            <consortium name="The Broad Institute Genome Sequencing Center for Infectious Disease"/>
            <person name="Wu L."/>
            <person name="Ma J."/>
        </authorList>
    </citation>
    <scope>NUCLEOTIDE SEQUENCE [LARGE SCALE GENOMIC DNA]</scope>
    <source>
        <strain evidence="6">CG52</strain>
    </source>
</reference>
<keyword evidence="3" id="KW-0804">Transcription</keyword>
<organism evidence="5 6">
    <name type="scientific">Rhizobium helianthi</name>
    <dbReference type="NCBI Taxonomy" id="1132695"/>
    <lineage>
        <taxon>Bacteria</taxon>
        <taxon>Pseudomonadati</taxon>
        <taxon>Pseudomonadota</taxon>
        <taxon>Alphaproteobacteria</taxon>
        <taxon>Hyphomicrobiales</taxon>
        <taxon>Rhizobiaceae</taxon>
        <taxon>Rhizobium/Agrobacterium group</taxon>
        <taxon>Rhizobium</taxon>
    </lineage>
</organism>
<name>A0ABW4M1Z7_9HYPH</name>
<dbReference type="SUPFAM" id="SSF46785">
    <property type="entry name" value="Winged helix' DNA-binding domain"/>
    <property type="match status" value="1"/>
</dbReference>
<proteinExistence type="predicted"/>
<dbReference type="InterPro" id="IPR036390">
    <property type="entry name" value="WH_DNA-bd_sf"/>
</dbReference>
<evidence type="ECO:0000256" key="1">
    <source>
        <dbReference type="ARBA" id="ARBA00023015"/>
    </source>
</evidence>
<keyword evidence="1" id="KW-0805">Transcription regulation</keyword>
<evidence type="ECO:0000313" key="6">
    <source>
        <dbReference type="Proteomes" id="UP001597322"/>
    </source>
</evidence>
<dbReference type="PRINTS" id="PR00033">
    <property type="entry name" value="HTHASNC"/>
</dbReference>
<feature type="domain" description="HTH asnC-type" evidence="4">
    <location>
        <begin position="13"/>
        <end position="87"/>
    </location>
</feature>
<dbReference type="SUPFAM" id="SSF54909">
    <property type="entry name" value="Dimeric alpha+beta barrel"/>
    <property type="match status" value="1"/>
</dbReference>
<dbReference type="Gene3D" id="3.30.70.920">
    <property type="match status" value="1"/>
</dbReference>
<dbReference type="Gene3D" id="1.10.10.10">
    <property type="entry name" value="Winged helix-like DNA-binding domain superfamily/Winged helix DNA-binding domain"/>
    <property type="match status" value="1"/>
</dbReference>
<protein>
    <submittedName>
        <fullName evidence="5">Lrp/AsnC family transcriptional regulator</fullName>
    </submittedName>
</protein>
<comment type="caution">
    <text evidence="5">The sequence shown here is derived from an EMBL/GenBank/DDBJ whole genome shotgun (WGS) entry which is preliminary data.</text>
</comment>
<sequence length="150" mass="16787">MTMNGGPRQHYVPDELDRQLIAQLRIDGRASLSKLADVLGVARGTVQNRLERLQETGILLGFTIRVREEFDSQSIHAIMMIEVTGKTTSHVIRKLRGISEIHSLHSTNGNWDLIAQIRAANLAEFDRVLREVRMIDGVTNSETSLLLSSV</sequence>
<dbReference type="PROSITE" id="PS50956">
    <property type="entry name" value="HTH_ASNC_2"/>
    <property type="match status" value="1"/>
</dbReference>
<dbReference type="InterPro" id="IPR000485">
    <property type="entry name" value="AsnC-type_HTH_dom"/>
</dbReference>
<dbReference type="Pfam" id="PF13404">
    <property type="entry name" value="HTH_AsnC-type"/>
    <property type="match status" value="1"/>
</dbReference>
<dbReference type="PANTHER" id="PTHR30154">
    <property type="entry name" value="LEUCINE-RESPONSIVE REGULATORY PROTEIN"/>
    <property type="match status" value="1"/>
</dbReference>
<dbReference type="RefSeq" id="WP_377399205.1">
    <property type="nucleotide sequence ID" value="NZ_JBHUEQ010000015.1"/>
</dbReference>
<evidence type="ECO:0000256" key="3">
    <source>
        <dbReference type="ARBA" id="ARBA00023163"/>
    </source>
</evidence>
<dbReference type="EMBL" id="JBHUEQ010000015">
    <property type="protein sequence ID" value="MFD1745477.1"/>
    <property type="molecule type" value="Genomic_DNA"/>
</dbReference>
<keyword evidence="6" id="KW-1185">Reference proteome</keyword>
<evidence type="ECO:0000313" key="5">
    <source>
        <dbReference type="EMBL" id="MFD1745477.1"/>
    </source>
</evidence>
<evidence type="ECO:0000256" key="2">
    <source>
        <dbReference type="ARBA" id="ARBA00023125"/>
    </source>
</evidence>